<dbReference type="PANTHER" id="PTHR31609:SF1">
    <property type="entry name" value="CARBOHYDRATE DEACETYLASE"/>
    <property type="match status" value="1"/>
</dbReference>
<dbReference type="Proteomes" id="UP000019251">
    <property type="component" value="Unassembled WGS sequence"/>
</dbReference>
<evidence type="ECO:0000313" key="6">
    <source>
        <dbReference type="EMBL" id="EUJ29995.1"/>
    </source>
</evidence>
<dbReference type="Gene3D" id="3.20.20.370">
    <property type="entry name" value="Glycoside hydrolase/deacetylase"/>
    <property type="match status" value="1"/>
</dbReference>
<accession>A0A829R9G9</accession>
<dbReference type="GO" id="GO:0016787">
    <property type="term" value="F:hydrolase activity"/>
    <property type="evidence" value="ECO:0007669"/>
    <property type="project" value="UniProtKB-KW"/>
</dbReference>
<dbReference type="InterPro" id="IPR011330">
    <property type="entry name" value="Glyco_hydro/deAcase_b/a-brl"/>
</dbReference>
<keyword evidence="3" id="KW-0378">Hydrolase</keyword>
<gene>
    <name evidence="6" type="ORF">LMUR_02852</name>
</gene>
<protein>
    <recommendedName>
        <fullName evidence="8">ChbG/HpnK family deacetylase</fullName>
    </recommendedName>
</protein>
<dbReference type="Pfam" id="PF04794">
    <property type="entry name" value="YdjC"/>
    <property type="match status" value="1"/>
</dbReference>
<name>A0A829R9G9_LISGR</name>
<dbReference type="GO" id="GO:0019213">
    <property type="term" value="F:deacetylase activity"/>
    <property type="evidence" value="ECO:0007669"/>
    <property type="project" value="TreeGrafter"/>
</dbReference>
<dbReference type="InterPro" id="IPR006879">
    <property type="entry name" value="YdjC-like"/>
</dbReference>
<dbReference type="GO" id="GO:0005975">
    <property type="term" value="P:carbohydrate metabolic process"/>
    <property type="evidence" value="ECO:0007669"/>
    <property type="project" value="InterPro"/>
</dbReference>
<keyword evidence="4" id="KW-0460">Magnesium</keyword>
<proteinExistence type="predicted"/>
<evidence type="ECO:0000256" key="5">
    <source>
        <dbReference type="ARBA" id="ARBA00023277"/>
    </source>
</evidence>
<sequence>MVKVIIEADDFGMSEAINLGIIKSFRDGITTSTLLMPNLDAAVHAVALSKDYPELFIGQHTNFLLGKPCADPRKIPSLVDENGHFHRSRYYRNNPELKFVYEDVRTETLAQMERFKELIGHYPAHIDCHSIGDEIVDQAFFDIAREYGIHTTLKYSGDKKWPDLKGYHRVTNLLEAGALPYIHEGVSVANFLDDDFGLLDLTADDIVEMHFDVGFLDQFVLDNSSYTLLRCRELATICDPRVRDWFESHSIERISFGDLKQ</sequence>
<reference evidence="6 7" key="1">
    <citation type="submission" date="2012-12" db="EMBL/GenBank/DDBJ databases">
        <title>Novel taxa of Listeriaceae from agricultural environments in the United States.</title>
        <authorList>
            <person name="den Bakker H.C."/>
            <person name="Allred A."/>
            <person name="Warchocki S."/>
            <person name="Wright E.M."/>
            <person name="Burrell A."/>
            <person name="Nightingale K.K."/>
            <person name="Kephart D."/>
            <person name="Wiedmann M."/>
        </authorList>
    </citation>
    <scope>NUCLEOTIDE SEQUENCE [LARGE SCALE GENOMIC DNA]</scope>
    <source>
        <strain evidence="6 7">FSL F6-1183</strain>
    </source>
</reference>
<dbReference type="EMBL" id="AODG01000004">
    <property type="protein sequence ID" value="EUJ29995.1"/>
    <property type="molecule type" value="Genomic_DNA"/>
</dbReference>
<dbReference type="PANTHER" id="PTHR31609">
    <property type="entry name" value="YDJC DEACETYLASE FAMILY MEMBER"/>
    <property type="match status" value="1"/>
</dbReference>
<evidence type="ECO:0000256" key="2">
    <source>
        <dbReference type="ARBA" id="ARBA00022723"/>
    </source>
</evidence>
<evidence type="ECO:0000313" key="7">
    <source>
        <dbReference type="Proteomes" id="UP000019251"/>
    </source>
</evidence>
<evidence type="ECO:0000256" key="1">
    <source>
        <dbReference type="ARBA" id="ARBA00001946"/>
    </source>
</evidence>
<comment type="caution">
    <text evidence="6">The sequence shown here is derived from an EMBL/GenBank/DDBJ whole genome shotgun (WGS) entry which is preliminary data.</text>
</comment>
<dbReference type="RefSeq" id="WP_036104151.1">
    <property type="nucleotide sequence ID" value="NZ_AODG01000004.1"/>
</dbReference>
<evidence type="ECO:0000256" key="4">
    <source>
        <dbReference type="ARBA" id="ARBA00022842"/>
    </source>
</evidence>
<evidence type="ECO:0008006" key="8">
    <source>
        <dbReference type="Google" id="ProtNLM"/>
    </source>
</evidence>
<dbReference type="AlphaFoldDB" id="A0A829R9G9"/>
<evidence type="ECO:0000256" key="3">
    <source>
        <dbReference type="ARBA" id="ARBA00022801"/>
    </source>
</evidence>
<keyword evidence="2" id="KW-0479">Metal-binding</keyword>
<dbReference type="GO" id="GO:0046872">
    <property type="term" value="F:metal ion binding"/>
    <property type="evidence" value="ECO:0007669"/>
    <property type="project" value="UniProtKB-KW"/>
</dbReference>
<keyword evidence="5" id="KW-0119">Carbohydrate metabolism</keyword>
<dbReference type="SUPFAM" id="SSF88713">
    <property type="entry name" value="Glycoside hydrolase/deacetylase"/>
    <property type="match status" value="1"/>
</dbReference>
<comment type="cofactor">
    <cofactor evidence="1">
        <name>Mg(2+)</name>
        <dbReference type="ChEBI" id="CHEBI:18420"/>
    </cofactor>
</comment>
<organism evidence="6 7">
    <name type="scientific">Listeria grayi FSL F6-1183</name>
    <dbReference type="NCBI Taxonomy" id="1265827"/>
    <lineage>
        <taxon>Bacteria</taxon>
        <taxon>Bacillati</taxon>
        <taxon>Bacillota</taxon>
        <taxon>Bacilli</taxon>
        <taxon>Bacillales</taxon>
        <taxon>Listeriaceae</taxon>
        <taxon>Listeria</taxon>
    </lineage>
</organism>